<evidence type="ECO:0000313" key="2">
    <source>
        <dbReference type="Proteomes" id="UP000006643"/>
    </source>
</evidence>
<accession>D0MTB5</accession>
<organism evidence="1 2">
    <name type="scientific">Phytophthora infestans (strain T30-4)</name>
    <name type="common">Potato late blight agent</name>
    <dbReference type="NCBI Taxonomy" id="403677"/>
    <lineage>
        <taxon>Eukaryota</taxon>
        <taxon>Sar</taxon>
        <taxon>Stramenopiles</taxon>
        <taxon>Oomycota</taxon>
        <taxon>Peronosporomycetes</taxon>
        <taxon>Peronosporales</taxon>
        <taxon>Peronosporaceae</taxon>
        <taxon>Phytophthora</taxon>
    </lineage>
</organism>
<dbReference type="EMBL" id="DS028119">
    <property type="protein sequence ID" value="EEY61212.1"/>
    <property type="molecule type" value="Genomic_DNA"/>
</dbReference>
<keyword evidence="2" id="KW-1185">Reference proteome</keyword>
<sequence>MVKRNAGLCLRSLKMCIGAGPIFFKTRFLTARGNYVNAKGSVKGCKYSKKASSPTWLLLETYLVERLAEAESRRYAVARASVR</sequence>
<dbReference type="GeneID" id="9468826"/>
<dbReference type="InParanoid" id="D0MTB5"/>
<name>D0MTB5_PHYIT</name>
<gene>
    <name evidence="1" type="ORF">PITG_01463</name>
</gene>
<proteinExistence type="predicted"/>
<evidence type="ECO:0000313" key="1">
    <source>
        <dbReference type="EMBL" id="EEY61212.1"/>
    </source>
</evidence>
<dbReference type="Proteomes" id="UP000006643">
    <property type="component" value="Unassembled WGS sequence"/>
</dbReference>
<protein>
    <submittedName>
        <fullName evidence="1">Uncharacterized protein</fullName>
    </submittedName>
</protein>
<dbReference type="AlphaFoldDB" id="D0MTB5"/>
<dbReference type="HOGENOM" id="CLU_2547491_0_0_1"/>
<dbReference type="KEGG" id="pif:PITG_01463"/>
<dbReference type="VEuPathDB" id="FungiDB:PITG_01463"/>
<dbReference type="RefSeq" id="XP_002908129.1">
    <property type="nucleotide sequence ID" value="XM_002908083.1"/>
</dbReference>
<reference evidence="2" key="1">
    <citation type="journal article" date="2009" name="Nature">
        <title>Genome sequence and analysis of the Irish potato famine pathogen Phytophthora infestans.</title>
        <authorList>
            <consortium name="The Broad Institute Genome Sequencing Platform"/>
            <person name="Haas B.J."/>
            <person name="Kamoun S."/>
            <person name="Zody M.C."/>
            <person name="Jiang R.H."/>
            <person name="Handsaker R.E."/>
            <person name="Cano L.M."/>
            <person name="Grabherr M."/>
            <person name="Kodira C.D."/>
            <person name="Raffaele S."/>
            <person name="Torto-Alalibo T."/>
            <person name="Bozkurt T.O."/>
            <person name="Ah-Fong A.M."/>
            <person name="Alvarado L."/>
            <person name="Anderson V.L."/>
            <person name="Armstrong M.R."/>
            <person name="Avrova A."/>
            <person name="Baxter L."/>
            <person name="Beynon J."/>
            <person name="Boevink P.C."/>
            <person name="Bollmann S.R."/>
            <person name="Bos J.I."/>
            <person name="Bulone V."/>
            <person name="Cai G."/>
            <person name="Cakir C."/>
            <person name="Carrington J.C."/>
            <person name="Chawner M."/>
            <person name="Conti L."/>
            <person name="Costanzo S."/>
            <person name="Ewan R."/>
            <person name="Fahlgren N."/>
            <person name="Fischbach M.A."/>
            <person name="Fugelstad J."/>
            <person name="Gilroy E.M."/>
            <person name="Gnerre S."/>
            <person name="Green P.J."/>
            <person name="Grenville-Briggs L.J."/>
            <person name="Griffith J."/>
            <person name="Grunwald N.J."/>
            <person name="Horn K."/>
            <person name="Horner N.R."/>
            <person name="Hu C.H."/>
            <person name="Huitema E."/>
            <person name="Jeong D.H."/>
            <person name="Jones A.M."/>
            <person name="Jones J.D."/>
            <person name="Jones R.W."/>
            <person name="Karlsson E.K."/>
            <person name="Kunjeti S.G."/>
            <person name="Lamour K."/>
            <person name="Liu Z."/>
            <person name="Ma L."/>
            <person name="Maclean D."/>
            <person name="Chibucos M.C."/>
            <person name="McDonald H."/>
            <person name="McWalters J."/>
            <person name="Meijer H.J."/>
            <person name="Morgan W."/>
            <person name="Morris P.F."/>
            <person name="Munro C.A."/>
            <person name="O'Neill K."/>
            <person name="Ospina-Giraldo M."/>
            <person name="Pinzon A."/>
            <person name="Pritchard L."/>
            <person name="Ramsahoye B."/>
            <person name="Ren Q."/>
            <person name="Restrepo S."/>
            <person name="Roy S."/>
            <person name="Sadanandom A."/>
            <person name="Savidor A."/>
            <person name="Schornack S."/>
            <person name="Schwartz D.C."/>
            <person name="Schumann U.D."/>
            <person name="Schwessinger B."/>
            <person name="Seyer L."/>
            <person name="Sharpe T."/>
            <person name="Silvar C."/>
            <person name="Song J."/>
            <person name="Studholme D.J."/>
            <person name="Sykes S."/>
            <person name="Thines M."/>
            <person name="van de Vondervoort P.J."/>
            <person name="Phuntumart V."/>
            <person name="Wawra S."/>
            <person name="Weide R."/>
            <person name="Win J."/>
            <person name="Young C."/>
            <person name="Zhou S."/>
            <person name="Fry W."/>
            <person name="Meyers B.C."/>
            <person name="van West P."/>
            <person name="Ristaino J."/>
            <person name="Govers F."/>
            <person name="Birch P.R."/>
            <person name="Whisson S.C."/>
            <person name="Judelson H.S."/>
            <person name="Nusbaum C."/>
        </authorList>
    </citation>
    <scope>NUCLEOTIDE SEQUENCE [LARGE SCALE GENOMIC DNA]</scope>
    <source>
        <strain evidence="2">T30-4</strain>
    </source>
</reference>